<keyword evidence="1" id="KW-0732">Signal</keyword>
<evidence type="ECO:0008006" key="4">
    <source>
        <dbReference type="Google" id="ProtNLM"/>
    </source>
</evidence>
<evidence type="ECO:0000256" key="1">
    <source>
        <dbReference type="SAM" id="SignalP"/>
    </source>
</evidence>
<proteinExistence type="predicted"/>
<dbReference type="RefSeq" id="WP_309549147.1">
    <property type="nucleotide sequence ID" value="NZ_CP133762.1"/>
</dbReference>
<reference evidence="2 3" key="1">
    <citation type="submission" date="2023-09" db="EMBL/GenBank/DDBJ databases">
        <title>Complete genome of Streptomyces roseicoloratus T14.</title>
        <authorList>
            <person name="Bashizi T."/>
            <person name="Kim M.-J."/>
            <person name="Lee G."/>
            <person name="Tagele S.B."/>
            <person name="Shin J.-H."/>
        </authorList>
    </citation>
    <scope>NUCLEOTIDE SEQUENCE [LARGE SCALE GENOMIC DNA]</scope>
    <source>
        <strain evidence="2 3">T14</strain>
    </source>
</reference>
<protein>
    <recommendedName>
        <fullName evidence="4">Lipoprotein</fullName>
    </recommendedName>
</protein>
<accession>A0ABY9S031</accession>
<evidence type="ECO:0000313" key="3">
    <source>
        <dbReference type="Proteomes" id="UP001250858"/>
    </source>
</evidence>
<keyword evidence="3" id="KW-1185">Reference proteome</keyword>
<dbReference type="Proteomes" id="UP001250858">
    <property type="component" value="Chromosome"/>
</dbReference>
<dbReference type="PROSITE" id="PS51257">
    <property type="entry name" value="PROKAR_LIPOPROTEIN"/>
    <property type="match status" value="1"/>
</dbReference>
<feature type="signal peptide" evidence="1">
    <location>
        <begin position="1"/>
        <end position="24"/>
    </location>
</feature>
<gene>
    <name evidence="2" type="ORF">RGF97_20955</name>
</gene>
<sequence length="220" mass="23570">MTEKKTKRAIVSIAAGLAVCVTLAACGGADEPEEPRVTATQQCDDTLSPAAVRALETNLGATKFDHGPKGGLDRVAAQLTDDYEAGGRRSPARKLCQVGAAGARGRIDITFSRYDDSELFEDARPVGLYPYLLGREAMAGPETAYLFVECASPQLQGSQKRPARIDGRLRVSEIKLPDTPPIREANLTVLHSVTLAVVKKLGCENNAGLPDKPVFRPRPD</sequence>
<name>A0ABY9S031_9ACTN</name>
<dbReference type="EMBL" id="CP133762">
    <property type="protein sequence ID" value="WMX46799.1"/>
    <property type="molecule type" value="Genomic_DNA"/>
</dbReference>
<evidence type="ECO:0000313" key="2">
    <source>
        <dbReference type="EMBL" id="WMX46799.1"/>
    </source>
</evidence>
<organism evidence="2 3">
    <name type="scientific">Streptomyces roseicoloratus</name>
    <dbReference type="NCBI Taxonomy" id="2508722"/>
    <lineage>
        <taxon>Bacteria</taxon>
        <taxon>Bacillati</taxon>
        <taxon>Actinomycetota</taxon>
        <taxon>Actinomycetes</taxon>
        <taxon>Kitasatosporales</taxon>
        <taxon>Streptomycetaceae</taxon>
        <taxon>Streptomyces</taxon>
    </lineage>
</organism>
<feature type="chain" id="PRO_5045623610" description="Lipoprotein" evidence="1">
    <location>
        <begin position="25"/>
        <end position="220"/>
    </location>
</feature>